<accession>A0ABR1DZ35</accession>
<sequence>MTYGSETWASPSAVMERLDYAEGDLLRLLLGDGPAESSAGYGSVTSSTSLAKLESIWDDNDRGTKRVEKNFGSARPVETIQISLLPRTEITLADNHSRRSMYLMTSPALDLMGSSLLNVDPFTLFAESPFTKKVLV</sequence>
<evidence type="ECO:0000313" key="2">
    <source>
        <dbReference type="Proteomes" id="UP001303046"/>
    </source>
</evidence>
<gene>
    <name evidence="1" type="primary">Necator_chrV.g18993</name>
    <name evidence="1" type="ORF">RB195_014202</name>
</gene>
<protein>
    <submittedName>
        <fullName evidence="1">Uncharacterized protein</fullName>
    </submittedName>
</protein>
<proteinExistence type="predicted"/>
<comment type="caution">
    <text evidence="1">The sequence shown here is derived from an EMBL/GenBank/DDBJ whole genome shotgun (WGS) entry which is preliminary data.</text>
</comment>
<reference evidence="1 2" key="1">
    <citation type="submission" date="2023-08" db="EMBL/GenBank/DDBJ databases">
        <title>A Necator americanus chromosomal reference genome.</title>
        <authorList>
            <person name="Ilik V."/>
            <person name="Petrzelkova K.J."/>
            <person name="Pardy F."/>
            <person name="Fuh T."/>
            <person name="Niatou-Singa F.S."/>
            <person name="Gouil Q."/>
            <person name="Baker L."/>
            <person name="Ritchie M.E."/>
            <person name="Jex A.R."/>
            <person name="Gazzola D."/>
            <person name="Li H."/>
            <person name="Toshio Fujiwara R."/>
            <person name="Zhan B."/>
            <person name="Aroian R.V."/>
            <person name="Pafco B."/>
            <person name="Schwarz E.M."/>
        </authorList>
    </citation>
    <scope>NUCLEOTIDE SEQUENCE [LARGE SCALE GENOMIC DNA]</scope>
    <source>
        <strain evidence="1 2">Aroian</strain>
        <tissue evidence="1">Whole animal</tissue>
    </source>
</reference>
<organism evidence="1 2">
    <name type="scientific">Necator americanus</name>
    <name type="common">Human hookworm</name>
    <dbReference type="NCBI Taxonomy" id="51031"/>
    <lineage>
        <taxon>Eukaryota</taxon>
        <taxon>Metazoa</taxon>
        <taxon>Ecdysozoa</taxon>
        <taxon>Nematoda</taxon>
        <taxon>Chromadorea</taxon>
        <taxon>Rhabditida</taxon>
        <taxon>Rhabditina</taxon>
        <taxon>Rhabditomorpha</taxon>
        <taxon>Strongyloidea</taxon>
        <taxon>Ancylostomatidae</taxon>
        <taxon>Bunostominae</taxon>
        <taxon>Necator</taxon>
    </lineage>
</organism>
<name>A0ABR1DZ35_NECAM</name>
<evidence type="ECO:0000313" key="1">
    <source>
        <dbReference type="EMBL" id="KAK6755676.1"/>
    </source>
</evidence>
<keyword evidence="2" id="KW-1185">Reference proteome</keyword>
<dbReference type="EMBL" id="JAVFWL010000005">
    <property type="protein sequence ID" value="KAK6755676.1"/>
    <property type="molecule type" value="Genomic_DNA"/>
</dbReference>
<dbReference type="Proteomes" id="UP001303046">
    <property type="component" value="Unassembled WGS sequence"/>
</dbReference>